<dbReference type="Pfam" id="PF09836">
    <property type="entry name" value="DUF2063"/>
    <property type="match status" value="1"/>
</dbReference>
<evidence type="ECO:0000313" key="2">
    <source>
        <dbReference type="EMBL" id="EGU36822.1"/>
    </source>
</evidence>
<gene>
    <name evidence="2" type="ORF">VII00023_07669</name>
</gene>
<dbReference type="Gene3D" id="1.10.150.690">
    <property type="entry name" value="DUF2063"/>
    <property type="match status" value="1"/>
</dbReference>
<accession>F9S4F3</accession>
<evidence type="ECO:0000259" key="1">
    <source>
        <dbReference type="Pfam" id="PF09836"/>
    </source>
</evidence>
<protein>
    <recommendedName>
        <fullName evidence="1">Putative DNA-binding domain-containing protein</fullName>
    </recommendedName>
</protein>
<dbReference type="RefSeq" id="WP_006713394.1">
    <property type="nucleotide sequence ID" value="NZ_AFWF01000200.1"/>
</dbReference>
<feature type="domain" description="Putative DNA-binding" evidence="1">
    <location>
        <begin position="6"/>
        <end position="93"/>
    </location>
</feature>
<name>F9S4F3_9VIBR</name>
<comment type="caution">
    <text evidence="2">The sequence shown here is derived from an EMBL/GenBank/DDBJ whole genome shotgun (WGS) entry which is preliminary data.</text>
</comment>
<dbReference type="EMBL" id="AFWF01000200">
    <property type="protein sequence ID" value="EGU36822.1"/>
    <property type="molecule type" value="Genomic_DNA"/>
</dbReference>
<keyword evidence="3" id="KW-1185">Reference proteome</keyword>
<evidence type="ECO:0000313" key="3">
    <source>
        <dbReference type="Proteomes" id="UP000004605"/>
    </source>
</evidence>
<reference evidence="2 3" key="1">
    <citation type="journal article" date="2012" name="Int. J. Syst. Evol. Microbiol.">
        <title>Vibrio caribbeanicus sp. nov., isolated from the marine sponge Scleritoderma cyanea.</title>
        <authorList>
            <person name="Hoffmann M."/>
            <person name="Monday S.R."/>
            <person name="Allard M.W."/>
            <person name="Strain E.A."/>
            <person name="Whittaker P."/>
            <person name="Naum M."/>
            <person name="McCarthy P.J."/>
            <person name="Lopez J.V."/>
            <person name="Fischer M."/>
            <person name="Brown E.W."/>
        </authorList>
    </citation>
    <scope>NUCLEOTIDE SEQUENCE [LARGE SCALE GENOMIC DNA]</scope>
    <source>
        <strain evidence="2 3">ATCC 700023</strain>
    </source>
</reference>
<organism evidence="2 3">
    <name type="scientific">Vibrio ichthyoenteri ATCC 700023</name>
    <dbReference type="NCBI Taxonomy" id="870968"/>
    <lineage>
        <taxon>Bacteria</taxon>
        <taxon>Pseudomonadati</taxon>
        <taxon>Pseudomonadota</taxon>
        <taxon>Gammaproteobacteria</taxon>
        <taxon>Vibrionales</taxon>
        <taxon>Vibrionaceae</taxon>
        <taxon>Vibrio</taxon>
    </lineage>
</organism>
<dbReference type="InterPro" id="IPR044922">
    <property type="entry name" value="DUF2063_N_sf"/>
</dbReference>
<proteinExistence type="predicted"/>
<sequence>MKLATLQQQFAKALHYQALGEECDIVSDAFSADERMQIYRNNFIVSLSEVLLATYPMVTSLLGEECFLQIARQHVLSTPLTQGDVSAYGEQFDATLKQFDTVMQAAPYIAAVAQFEWALDCSQQRFSRLHATEYSLADLSQLSASQHADIQFQLHPDVVLFDSPFAIYALQKIIHNHSKDFSQLDIQQAQQGICACNDNGEIWSQALSEQSYQLLLHLKQNLTLGDIAPEYLSALNQIIELNIIAGFSLSPQLTSELDKGEIHDNK</sequence>
<dbReference type="InterPro" id="IPR018640">
    <property type="entry name" value="DUF2063"/>
</dbReference>
<dbReference type="OrthoDB" id="4146344at2"/>
<dbReference type="Proteomes" id="UP000004605">
    <property type="component" value="Unassembled WGS sequence"/>
</dbReference>
<dbReference type="AlphaFoldDB" id="F9S4F3"/>